<dbReference type="InterPro" id="IPR036465">
    <property type="entry name" value="vWFA_dom_sf"/>
</dbReference>
<protein>
    <submittedName>
        <fullName evidence="2">DUF58 domain-containing protein</fullName>
    </submittedName>
</protein>
<reference evidence="2" key="2">
    <citation type="submission" date="2021-04" db="EMBL/GenBank/DDBJ databases">
        <authorList>
            <person name="Gilroy R."/>
        </authorList>
    </citation>
    <scope>NUCLEOTIDE SEQUENCE</scope>
    <source>
        <strain evidence="2">A6-441</strain>
    </source>
</reference>
<accession>A0A9E2NYS1</accession>
<dbReference type="PANTHER" id="PTHR33608">
    <property type="entry name" value="BLL2464 PROTEIN"/>
    <property type="match status" value="1"/>
</dbReference>
<dbReference type="EMBL" id="JAHLFN010000047">
    <property type="protein sequence ID" value="MBU3842321.1"/>
    <property type="molecule type" value="Genomic_DNA"/>
</dbReference>
<dbReference type="AlphaFoldDB" id="A0A9E2NYS1"/>
<dbReference type="InterPro" id="IPR002035">
    <property type="entry name" value="VWF_A"/>
</dbReference>
<dbReference type="SMART" id="SM00327">
    <property type="entry name" value="VWA"/>
    <property type="match status" value="1"/>
</dbReference>
<sequence length="270" mass="31090">MNKEEILKKIKKIEIASSLLANEIFSGNYRSYFKGNGMEFSDIRRYAPGDDVKKIDWKVTARQRKTYIKEFTEEREMSIYLLVDISSSNNFPAKQDLISQLVGSLAFSAIKNSDKVGAIFFSEDIEKIIPLKKGKKQGLVILDNFLSLTPKGKGTNISKVLSSFNKIVKQRSIVFLISDFIDEDYEKTMRLVSQKHDLIPLRIADRKFESLPKGAIFTMSDSETGEEIVIENFDNEYQLEDNFPKNILTLYTDENYVIKLANYFKGRRRA</sequence>
<comment type="caution">
    <text evidence="2">The sequence shown here is derived from an EMBL/GenBank/DDBJ whole genome shotgun (WGS) entry which is preliminary data.</text>
</comment>
<feature type="domain" description="VWFA" evidence="1">
    <location>
        <begin position="76"/>
        <end position="243"/>
    </location>
</feature>
<dbReference type="Gene3D" id="3.40.50.410">
    <property type="entry name" value="von Willebrand factor, type A domain"/>
    <property type="match status" value="1"/>
</dbReference>
<dbReference type="PANTHER" id="PTHR33608:SF6">
    <property type="entry name" value="BLL2464 PROTEIN"/>
    <property type="match status" value="1"/>
</dbReference>
<name>A0A9E2NYS1_9FUSO</name>
<evidence type="ECO:0000313" key="3">
    <source>
        <dbReference type="Proteomes" id="UP000724657"/>
    </source>
</evidence>
<dbReference type="Pfam" id="PF01882">
    <property type="entry name" value="DUF58"/>
    <property type="match status" value="1"/>
</dbReference>
<gene>
    <name evidence="2" type="ORF">IAA47_04975</name>
</gene>
<dbReference type="CDD" id="cd00198">
    <property type="entry name" value="vWFA"/>
    <property type="match status" value="1"/>
</dbReference>
<dbReference type="Proteomes" id="UP000724657">
    <property type="component" value="Unassembled WGS sequence"/>
</dbReference>
<organism evidence="2 3">
    <name type="scientific">Candidatus Fusobacterium pullicola</name>
    <dbReference type="NCBI Taxonomy" id="2838601"/>
    <lineage>
        <taxon>Bacteria</taxon>
        <taxon>Fusobacteriati</taxon>
        <taxon>Fusobacteriota</taxon>
        <taxon>Fusobacteriia</taxon>
        <taxon>Fusobacteriales</taxon>
        <taxon>Fusobacteriaceae</taxon>
        <taxon>Fusobacterium</taxon>
    </lineage>
</organism>
<dbReference type="SUPFAM" id="SSF53300">
    <property type="entry name" value="vWA-like"/>
    <property type="match status" value="1"/>
</dbReference>
<dbReference type="InterPro" id="IPR002881">
    <property type="entry name" value="DUF58"/>
</dbReference>
<reference evidence="2" key="1">
    <citation type="journal article" date="2021" name="PeerJ">
        <title>Extensive microbial diversity within the chicken gut microbiome revealed by metagenomics and culture.</title>
        <authorList>
            <person name="Gilroy R."/>
            <person name="Ravi A."/>
            <person name="Getino M."/>
            <person name="Pursley I."/>
            <person name="Horton D.L."/>
            <person name="Alikhan N.F."/>
            <person name="Baker D."/>
            <person name="Gharbi K."/>
            <person name="Hall N."/>
            <person name="Watson M."/>
            <person name="Adriaenssens E.M."/>
            <person name="Foster-Nyarko E."/>
            <person name="Jarju S."/>
            <person name="Secka A."/>
            <person name="Antonio M."/>
            <person name="Oren A."/>
            <person name="Chaudhuri R.R."/>
            <person name="La Ragione R."/>
            <person name="Hildebrand F."/>
            <person name="Pallen M.J."/>
        </authorList>
    </citation>
    <scope>NUCLEOTIDE SEQUENCE</scope>
    <source>
        <strain evidence="2">A6-441</strain>
    </source>
</reference>
<evidence type="ECO:0000259" key="1">
    <source>
        <dbReference type="SMART" id="SM00327"/>
    </source>
</evidence>
<evidence type="ECO:0000313" key="2">
    <source>
        <dbReference type="EMBL" id="MBU3842321.1"/>
    </source>
</evidence>
<proteinExistence type="predicted"/>